<dbReference type="PROSITE" id="PS00086">
    <property type="entry name" value="CYTOCHROME_P450"/>
    <property type="match status" value="1"/>
</dbReference>
<protein>
    <submittedName>
        <fullName evidence="9">Cytochrome P450</fullName>
    </submittedName>
</protein>
<comment type="similarity">
    <text evidence="2 7">Belongs to the cytochrome P450 family.</text>
</comment>
<dbReference type="InterPro" id="IPR001128">
    <property type="entry name" value="Cyt_P450"/>
</dbReference>
<keyword evidence="7" id="KW-0349">Heme</keyword>
<reference evidence="9" key="1">
    <citation type="journal article" date="2021" name="IMA Fungus">
        <title>Genomic characterization of three marine fungi, including Emericellopsis atlantica sp. nov. with signatures of a generalist lifestyle and marine biomass degradation.</title>
        <authorList>
            <person name="Hagestad O.C."/>
            <person name="Hou L."/>
            <person name="Andersen J.H."/>
            <person name="Hansen E.H."/>
            <person name="Altermark B."/>
            <person name="Li C."/>
            <person name="Kuhnert E."/>
            <person name="Cox R.J."/>
            <person name="Crous P.W."/>
            <person name="Spatafora J.W."/>
            <person name="Lail K."/>
            <person name="Amirebrahimi M."/>
            <person name="Lipzen A."/>
            <person name="Pangilinan J."/>
            <person name="Andreopoulos W."/>
            <person name="Hayes R.D."/>
            <person name="Ng V."/>
            <person name="Grigoriev I.V."/>
            <person name="Jackson S.A."/>
            <person name="Sutton T.D.S."/>
            <person name="Dobson A.D.W."/>
            <person name="Rama T."/>
        </authorList>
    </citation>
    <scope>NUCLEOTIDE SEQUENCE</scope>
    <source>
        <strain evidence="9">TRa018bII</strain>
    </source>
</reference>
<evidence type="ECO:0000256" key="5">
    <source>
        <dbReference type="ARBA" id="ARBA00023004"/>
    </source>
</evidence>
<dbReference type="CDD" id="cd11063">
    <property type="entry name" value="CYP52"/>
    <property type="match status" value="1"/>
</dbReference>
<evidence type="ECO:0000256" key="1">
    <source>
        <dbReference type="ARBA" id="ARBA00001971"/>
    </source>
</evidence>
<dbReference type="AlphaFoldDB" id="A0A9P7YD38"/>
<dbReference type="PRINTS" id="PR00385">
    <property type="entry name" value="P450"/>
</dbReference>
<dbReference type="GO" id="GO:0005506">
    <property type="term" value="F:iron ion binding"/>
    <property type="evidence" value="ECO:0007669"/>
    <property type="project" value="InterPro"/>
</dbReference>
<evidence type="ECO:0000256" key="8">
    <source>
        <dbReference type="SAM" id="Phobius"/>
    </source>
</evidence>
<comment type="caution">
    <text evidence="9">The sequence shown here is derived from an EMBL/GenBank/DDBJ whole genome shotgun (WGS) entry which is preliminary data.</text>
</comment>
<name>A0A9P7YD38_9HELO</name>
<dbReference type="Proteomes" id="UP000824998">
    <property type="component" value="Unassembled WGS sequence"/>
</dbReference>
<keyword evidence="8" id="KW-1133">Transmembrane helix</keyword>
<dbReference type="Pfam" id="PF00067">
    <property type="entry name" value="p450"/>
    <property type="match status" value="1"/>
</dbReference>
<dbReference type="InterPro" id="IPR047146">
    <property type="entry name" value="Cyt_P450_E_CYP52_fungi"/>
</dbReference>
<organism evidence="9 10">
    <name type="scientific">Amylocarpus encephaloides</name>
    <dbReference type="NCBI Taxonomy" id="45428"/>
    <lineage>
        <taxon>Eukaryota</taxon>
        <taxon>Fungi</taxon>
        <taxon>Dikarya</taxon>
        <taxon>Ascomycota</taxon>
        <taxon>Pezizomycotina</taxon>
        <taxon>Leotiomycetes</taxon>
        <taxon>Helotiales</taxon>
        <taxon>Helotiales incertae sedis</taxon>
        <taxon>Amylocarpus</taxon>
    </lineage>
</organism>
<dbReference type="InterPro" id="IPR017972">
    <property type="entry name" value="Cyt_P450_CS"/>
</dbReference>
<evidence type="ECO:0000313" key="9">
    <source>
        <dbReference type="EMBL" id="KAG9231002.1"/>
    </source>
</evidence>
<keyword evidence="6 7" id="KW-0503">Monooxygenase</keyword>
<sequence>MTDFRSSHVGCKKGVIETIENIILQNLRVSLVTIVIAYLLYAFLYAYIKRRHENQELEEFSYRHGCLPMEAKVPYRWPLALDVLKLQYDALPSQRLLEFQSKYFKIAPSMRLKLFGQTGYMTTDPKNIEAILSTRFEDFGLGSRRDGLYPMLGEGIFTQDGMAWKHSRETLRRQFVRMQYQNTKVFDKAVENLISTISSSGNTVVDLQPAFFMYTLTTTTSLIFGEPPDIQGQIEHIDIDQSIFTDSFDYASLISAMRIRLADLHWLYTPSKFKKACADVKRYAAYFVDVALKDLAEIGEEAAFNKYPFIIDMYRDLKDASLVRDQLVHVLIAGRDTTACLMSWTIFLLIRHPAALRRLCDEVTAVLEENEGVTRAQINKLPFLRCVLNETTRLYPQLPVNVRVATKTTLLPKGGGPDGQSPVLLPKGTGVGWSTYHMHRQTRIWGLDAEEFRPERWEESLEKKVGWGFLPFHGGPRICLGKDFALMEASYGIVRLLQAFPNIRLPPDIAIEATGQEKQSLTLVVSSFDGCKVVLD</sequence>
<feature type="transmembrane region" description="Helical" evidence="8">
    <location>
        <begin position="29"/>
        <end position="48"/>
    </location>
</feature>
<dbReference type="GO" id="GO:0016712">
    <property type="term" value="F:oxidoreductase activity, acting on paired donors, with incorporation or reduction of molecular oxygen, reduced flavin or flavoprotein as one donor, and incorporation of one atom of oxygen"/>
    <property type="evidence" value="ECO:0007669"/>
    <property type="project" value="InterPro"/>
</dbReference>
<dbReference type="GO" id="GO:0020037">
    <property type="term" value="F:heme binding"/>
    <property type="evidence" value="ECO:0007669"/>
    <property type="project" value="InterPro"/>
</dbReference>
<comment type="cofactor">
    <cofactor evidence="1">
        <name>heme</name>
        <dbReference type="ChEBI" id="CHEBI:30413"/>
    </cofactor>
</comment>
<keyword evidence="5 7" id="KW-0408">Iron</keyword>
<dbReference type="PANTHER" id="PTHR24287">
    <property type="entry name" value="P450, PUTATIVE (EUROFUNG)-RELATED"/>
    <property type="match status" value="1"/>
</dbReference>
<dbReference type="PANTHER" id="PTHR24287:SF18">
    <property type="entry name" value="CYTOCHROME P450 MONOOXYGENASE APDE-RELATED"/>
    <property type="match status" value="1"/>
</dbReference>
<dbReference type="SUPFAM" id="SSF48264">
    <property type="entry name" value="Cytochrome P450"/>
    <property type="match status" value="1"/>
</dbReference>
<evidence type="ECO:0000256" key="3">
    <source>
        <dbReference type="ARBA" id="ARBA00022723"/>
    </source>
</evidence>
<dbReference type="Gene3D" id="1.10.630.10">
    <property type="entry name" value="Cytochrome P450"/>
    <property type="match status" value="1"/>
</dbReference>
<evidence type="ECO:0000313" key="10">
    <source>
        <dbReference type="Proteomes" id="UP000824998"/>
    </source>
</evidence>
<dbReference type="PRINTS" id="PR01239">
    <property type="entry name" value="EP450IICYP52"/>
</dbReference>
<keyword evidence="8" id="KW-0812">Transmembrane</keyword>
<proteinExistence type="inferred from homology"/>
<dbReference type="EMBL" id="MU251630">
    <property type="protein sequence ID" value="KAG9231002.1"/>
    <property type="molecule type" value="Genomic_DNA"/>
</dbReference>
<keyword evidence="3 7" id="KW-0479">Metal-binding</keyword>
<accession>A0A9P7YD38</accession>
<dbReference type="InterPro" id="IPR002974">
    <property type="entry name" value="Cyt_P450_E_CYP52_ascomycetes"/>
</dbReference>
<evidence type="ECO:0000256" key="7">
    <source>
        <dbReference type="RuleBase" id="RU000461"/>
    </source>
</evidence>
<dbReference type="OrthoDB" id="1470350at2759"/>
<evidence type="ECO:0000256" key="4">
    <source>
        <dbReference type="ARBA" id="ARBA00023002"/>
    </source>
</evidence>
<dbReference type="InterPro" id="IPR036396">
    <property type="entry name" value="Cyt_P450_sf"/>
</dbReference>
<keyword evidence="4 7" id="KW-0560">Oxidoreductase</keyword>
<keyword evidence="10" id="KW-1185">Reference proteome</keyword>
<gene>
    <name evidence="9" type="ORF">BJ875DRAFT_470721</name>
</gene>
<evidence type="ECO:0000256" key="6">
    <source>
        <dbReference type="ARBA" id="ARBA00023033"/>
    </source>
</evidence>
<evidence type="ECO:0000256" key="2">
    <source>
        <dbReference type="ARBA" id="ARBA00010617"/>
    </source>
</evidence>
<keyword evidence="8" id="KW-0472">Membrane</keyword>